<protein>
    <submittedName>
        <fullName evidence="1">Uncharacterized protein</fullName>
    </submittedName>
</protein>
<evidence type="ECO:0000313" key="1">
    <source>
        <dbReference type="EMBL" id="KAK3676560.1"/>
    </source>
</evidence>
<gene>
    <name evidence="1" type="ORF">LTR37_021539</name>
</gene>
<comment type="caution">
    <text evidence="1">The sequence shown here is derived from an EMBL/GenBank/DDBJ whole genome shotgun (WGS) entry which is preliminary data.</text>
</comment>
<accession>A0ACC3M8J4</accession>
<dbReference type="Proteomes" id="UP001281147">
    <property type="component" value="Unassembled WGS sequence"/>
</dbReference>
<proteinExistence type="predicted"/>
<reference evidence="1" key="1">
    <citation type="submission" date="2023-07" db="EMBL/GenBank/DDBJ databases">
        <title>Black Yeasts Isolated from many extreme environments.</title>
        <authorList>
            <person name="Coleine C."/>
            <person name="Stajich J.E."/>
            <person name="Selbmann L."/>
        </authorList>
    </citation>
    <scope>NUCLEOTIDE SEQUENCE</scope>
    <source>
        <strain evidence="1">CCFEE 5714</strain>
    </source>
</reference>
<sequence>MCTLPWHLAPRSIVLWSNSSITASIRASSLRVAKFTTVGCHAKNVRFPLSEPTDAQLRFARMRRKNWKAEWEGIREQGKDHDRLADGTLSGSAWDSRRHNSLRFRLYQHDQQHSSDSRKATRILKPSAKEKERLEQSSKTAPVKEPGGWARYQWWKDQDKIAEPAPKSVEYSPSAKSWFVVIVDVIGYLFVLAFCIGIVGIIAGAYAESSSEELRAAEKAEKRMKRMHERYTSPETQARSEETHDKCMNKLEVERICEQQLKACFSDWFWKRQLDWMVQKRVQVELEHHVSQPCKHATDVDLKREIDQRVKRTVDSVMKRELNSQRAPDVDLKHEIDQRVSSVVRRELKSQKATDVDVKFEISQRVRDTVDAVLRRELNDRVKQVVNLELRRGLEPVIEELLDKELRKAKNKAQYQAPQRQKLKQD</sequence>
<name>A0ACC3M8J4_9PEZI</name>
<evidence type="ECO:0000313" key="2">
    <source>
        <dbReference type="Proteomes" id="UP001281147"/>
    </source>
</evidence>
<keyword evidence="2" id="KW-1185">Reference proteome</keyword>
<dbReference type="EMBL" id="JAUTXU010000726">
    <property type="protein sequence ID" value="KAK3676560.1"/>
    <property type="molecule type" value="Genomic_DNA"/>
</dbReference>
<organism evidence="1 2">
    <name type="scientific">Vermiconidia calcicola</name>
    <dbReference type="NCBI Taxonomy" id="1690605"/>
    <lineage>
        <taxon>Eukaryota</taxon>
        <taxon>Fungi</taxon>
        <taxon>Dikarya</taxon>
        <taxon>Ascomycota</taxon>
        <taxon>Pezizomycotina</taxon>
        <taxon>Dothideomycetes</taxon>
        <taxon>Dothideomycetidae</taxon>
        <taxon>Mycosphaerellales</taxon>
        <taxon>Extremaceae</taxon>
        <taxon>Vermiconidia</taxon>
    </lineage>
</organism>